<feature type="transmembrane region" description="Helical" evidence="6">
    <location>
        <begin position="203"/>
        <end position="229"/>
    </location>
</feature>
<evidence type="ECO:0000313" key="7">
    <source>
        <dbReference type="EMBL" id="SFS21146.1"/>
    </source>
</evidence>
<accession>A0A1I6MZM8</accession>
<evidence type="ECO:0000256" key="1">
    <source>
        <dbReference type="ARBA" id="ARBA00004651"/>
    </source>
</evidence>
<dbReference type="OrthoDB" id="3209118at2"/>
<organism evidence="7 8">
    <name type="scientific">Granulicella pectinivorans</name>
    <dbReference type="NCBI Taxonomy" id="474950"/>
    <lineage>
        <taxon>Bacteria</taxon>
        <taxon>Pseudomonadati</taxon>
        <taxon>Acidobacteriota</taxon>
        <taxon>Terriglobia</taxon>
        <taxon>Terriglobales</taxon>
        <taxon>Acidobacteriaceae</taxon>
        <taxon>Granulicella</taxon>
    </lineage>
</organism>
<reference evidence="7 8" key="1">
    <citation type="submission" date="2016-10" db="EMBL/GenBank/DDBJ databases">
        <authorList>
            <person name="de Groot N.N."/>
        </authorList>
    </citation>
    <scope>NUCLEOTIDE SEQUENCE [LARGE SCALE GENOMIC DNA]</scope>
    <source>
        <strain evidence="7 8">DSM 21001</strain>
    </source>
</reference>
<dbReference type="RefSeq" id="WP_089843234.1">
    <property type="nucleotide sequence ID" value="NZ_FOZL01000002.1"/>
</dbReference>
<keyword evidence="2" id="KW-1003">Cell membrane</keyword>
<dbReference type="STRING" id="474950.SAMN05421771_4059"/>
<dbReference type="InterPro" id="IPR017039">
    <property type="entry name" value="Virul_fac_BrkB"/>
</dbReference>
<evidence type="ECO:0000256" key="3">
    <source>
        <dbReference type="ARBA" id="ARBA00022692"/>
    </source>
</evidence>
<dbReference type="PANTHER" id="PTHR30213">
    <property type="entry name" value="INNER MEMBRANE PROTEIN YHJD"/>
    <property type="match status" value="1"/>
</dbReference>
<keyword evidence="3 6" id="KW-0812">Transmembrane</keyword>
<evidence type="ECO:0000256" key="2">
    <source>
        <dbReference type="ARBA" id="ARBA00022475"/>
    </source>
</evidence>
<keyword evidence="8" id="KW-1185">Reference proteome</keyword>
<evidence type="ECO:0000256" key="4">
    <source>
        <dbReference type="ARBA" id="ARBA00022989"/>
    </source>
</evidence>
<name>A0A1I6MZM8_9BACT</name>
<proteinExistence type="predicted"/>
<feature type="transmembrane region" description="Helical" evidence="6">
    <location>
        <begin position="241"/>
        <end position="263"/>
    </location>
</feature>
<evidence type="ECO:0000313" key="8">
    <source>
        <dbReference type="Proteomes" id="UP000199024"/>
    </source>
</evidence>
<dbReference type="NCBIfam" id="TIGR00765">
    <property type="entry name" value="yihY_not_rbn"/>
    <property type="match status" value="1"/>
</dbReference>
<keyword evidence="5 6" id="KW-0472">Membrane</keyword>
<feature type="transmembrane region" description="Helical" evidence="6">
    <location>
        <begin position="56"/>
        <end position="79"/>
    </location>
</feature>
<feature type="transmembrane region" description="Helical" evidence="6">
    <location>
        <begin position="275"/>
        <end position="296"/>
    </location>
</feature>
<dbReference type="AlphaFoldDB" id="A0A1I6MZM8"/>
<comment type="subcellular location">
    <subcellularLocation>
        <location evidence="1">Cell membrane</location>
        <topology evidence="1">Multi-pass membrane protein</topology>
    </subcellularLocation>
</comment>
<dbReference type="PIRSF" id="PIRSF035875">
    <property type="entry name" value="RNase_BN"/>
    <property type="match status" value="1"/>
</dbReference>
<evidence type="ECO:0000256" key="5">
    <source>
        <dbReference type="ARBA" id="ARBA00023136"/>
    </source>
</evidence>
<keyword evidence="4 6" id="KW-1133">Transmembrane helix</keyword>
<feature type="transmembrane region" description="Helical" evidence="6">
    <location>
        <begin position="120"/>
        <end position="140"/>
    </location>
</feature>
<evidence type="ECO:0000256" key="6">
    <source>
        <dbReference type="SAM" id="Phobius"/>
    </source>
</evidence>
<dbReference type="EMBL" id="FOZL01000002">
    <property type="protein sequence ID" value="SFS21146.1"/>
    <property type="molecule type" value="Genomic_DNA"/>
</dbReference>
<dbReference type="Pfam" id="PF03631">
    <property type="entry name" value="Virul_fac_BrkB"/>
    <property type="match status" value="1"/>
</dbReference>
<dbReference type="Proteomes" id="UP000199024">
    <property type="component" value="Unassembled WGS sequence"/>
</dbReference>
<dbReference type="GO" id="GO:0005886">
    <property type="term" value="C:plasma membrane"/>
    <property type="evidence" value="ECO:0007669"/>
    <property type="project" value="UniProtKB-SubCell"/>
</dbReference>
<dbReference type="PANTHER" id="PTHR30213:SF0">
    <property type="entry name" value="UPF0761 MEMBRANE PROTEIN YIHY"/>
    <property type="match status" value="1"/>
</dbReference>
<sequence>MEGLKNPLPVGVRWLRLSVSTVRAWRVRHILWLGSVVRRTTMKSVEHDVLNVAQSAAYSAMIALFPALIVAAAVVQLLPYSAPLRYQLAHFFERVLPSDVIPLLQTYFATDPKSAQSTRAILLAALVSVTGASSVIATLMEGFRRAYDLPMDCWGFWQRRWRAFSLVPLSLVPLSVASLLVVFGHFFTMWLVGFLAPSVRTPVYGVALMIRWAIALLGSTGVIATIYHLGTPIKQTWHRTLPGAAMATGMWFLTTLFFGLYVTRYANYGQVYGSLGAGIALLFWLYIISLSVLCGAEFNAQFFTDKT</sequence>
<gene>
    <name evidence="7" type="ORF">SAMN05421771_4059</name>
</gene>
<protein>
    <submittedName>
        <fullName evidence="7">Membrane protein</fullName>
    </submittedName>
</protein>